<feature type="region of interest" description="Disordered" evidence="1">
    <location>
        <begin position="1"/>
        <end position="23"/>
    </location>
</feature>
<proteinExistence type="predicted"/>
<evidence type="ECO:0000313" key="3">
    <source>
        <dbReference type="Proteomes" id="UP000664991"/>
    </source>
</evidence>
<feature type="compositionally biased region" description="Basic and acidic residues" evidence="1">
    <location>
        <begin position="52"/>
        <end position="68"/>
    </location>
</feature>
<sequence length="91" mass="9733">MGRLPLHSPRERGIVDEAPGHTCLDPGRLLIAAERGRGCVARLPQTAGDRQPPCEEKGTSRGPADRPLHVAPHQTQPSPPPVHPPPRAPVN</sequence>
<dbReference type="Proteomes" id="UP000664991">
    <property type="component" value="Unassembled WGS sequence"/>
</dbReference>
<comment type="caution">
    <text evidence="2">The sequence shown here is derived from an EMBL/GenBank/DDBJ whole genome shotgun (WGS) entry which is preliminary data.</text>
</comment>
<name>A0A835ZU52_SHEEP</name>
<reference evidence="2 3" key="1">
    <citation type="submission" date="2020-12" db="EMBL/GenBank/DDBJ databases">
        <title>De novo assembly of Tibetan sheep genome.</title>
        <authorList>
            <person name="Li X."/>
        </authorList>
    </citation>
    <scope>NUCLEOTIDE SEQUENCE [LARGE SCALE GENOMIC DNA]</scope>
    <source>
        <tissue evidence="2">Heart</tissue>
    </source>
</reference>
<dbReference type="AlphaFoldDB" id="A0A835ZU52"/>
<accession>A0A835ZU52</accession>
<evidence type="ECO:0000313" key="2">
    <source>
        <dbReference type="EMBL" id="KAG5197371.1"/>
    </source>
</evidence>
<feature type="compositionally biased region" description="Basic and acidic residues" evidence="1">
    <location>
        <begin position="8"/>
        <end position="19"/>
    </location>
</feature>
<feature type="region of interest" description="Disordered" evidence="1">
    <location>
        <begin position="42"/>
        <end position="91"/>
    </location>
</feature>
<dbReference type="EMBL" id="JAEMGP010000020">
    <property type="protein sequence ID" value="KAG5197371.1"/>
    <property type="molecule type" value="Genomic_DNA"/>
</dbReference>
<gene>
    <name evidence="2" type="ORF">JEQ12_010825</name>
</gene>
<feature type="compositionally biased region" description="Pro residues" evidence="1">
    <location>
        <begin position="77"/>
        <end position="91"/>
    </location>
</feature>
<evidence type="ECO:0000256" key="1">
    <source>
        <dbReference type="SAM" id="MobiDB-lite"/>
    </source>
</evidence>
<protein>
    <submittedName>
        <fullName evidence="2">Uncharacterized protein</fullName>
    </submittedName>
</protein>
<organism evidence="2 3">
    <name type="scientific">Ovis aries</name>
    <name type="common">Sheep</name>
    <dbReference type="NCBI Taxonomy" id="9940"/>
    <lineage>
        <taxon>Eukaryota</taxon>
        <taxon>Metazoa</taxon>
        <taxon>Chordata</taxon>
        <taxon>Craniata</taxon>
        <taxon>Vertebrata</taxon>
        <taxon>Euteleostomi</taxon>
        <taxon>Mammalia</taxon>
        <taxon>Eutheria</taxon>
        <taxon>Laurasiatheria</taxon>
        <taxon>Artiodactyla</taxon>
        <taxon>Ruminantia</taxon>
        <taxon>Pecora</taxon>
        <taxon>Bovidae</taxon>
        <taxon>Caprinae</taxon>
        <taxon>Ovis</taxon>
    </lineage>
</organism>